<dbReference type="Pfam" id="PF10274">
    <property type="entry name" value="ParcG"/>
    <property type="match status" value="1"/>
</dbReference>
<evidence type="ECO:0000313" key="1">
    <source>
        <dbReference type="EMBL" id="TKS86724.1"/>
    </source>
</evidence>
<organism evidence="1 2">
    <name type="scientific">Collichthys lucidus</name>
    <name type="common">Big head croaker</name>
    <name type="synonym">Sciaena lucida</name>
    <dbReference type="NCBI Taxonomy" id="240159"/>
    <lineage>
        <taxon>Eukaryota</taxon>
        <taxon>Metazoa</taxon>
        <taxon>Chordata</taxon>
        <taxon>Craniata</taxon>
        <taxon>Vertebrata</taxon>
        <taxon>Euteleostomi</taxon>
        <taxon>Actinopterygii</taxon>
        <taxon>Neopterygii</taxon>
        <taxon>Teleostei</taxon>
        <taxon>Neoteleostei</taxon>
        <taxon>Acanthomorphata</taxon>
        <taxon>Eupercaria</taxon>
        <taxon>Sciaenidae</taxon>
        <taxon>Collichthys</taxon>
    </lineage>
</organism>
<keyword evidence="2" id="KW-1185">Reference proteome</keyword>
<sequence>MRFHVYLHLYRSALISPSSVSSGNCRPQASRSLSLLVPVLNADGLHAVLLASTPANCIKEINNPTNKSAARRQNGPWKAHRPFGAVGNGTGEPRGEVFPLLVSFSVSPSLSAFPPEAHMIFCFDMCCLYESDSSDSIPPFVVQRSGLISVWLVKGKNENTCTCIAATVNFCRKNSWNSSFSIALITCIPPFPFLSKALNSGDGIDYSQRKRENIGDLIQETLEMFERYGGEDAFINIKYMVPTYESCMIT</sequence>
<dbReference type="GO" id="GO:0030544">
    <property type="term" value="F:Hsp70 protein binding"/>
    <property type="evidence" value="ECO:0007669"/>
    <property type="project" value="TreeGrafter"/>
</dbReference>
<dbReference type="STRING" id="240159.A0A4U5VEV3"/>
<name>A0A4U5VEV3_COLLU</name>
<dbReference type="PANTHER" id="PTHR21207:SF2">
    <property type="entry name" value="PARKIN COREGULATED GENE PROTEIN"/>
    <property type="match status" value="1"/>
</dbReference>
<dbReference type="AlphaFoldDB" id="A0A4U5VEV3"/>
<dbReference type="Proteomes" id="UP000298787">
    <property type="component" value="Chromosome 18"/>
</dbReference>
<accession>A0A4U5VEV3</accession>
<dbReference type="EMBL" id="CM014095">
    <property type="protein sequence ID" value="TKS86724.1"/>
    <property type="molecule type" value="Genomic_DNA"/>
</dbReference>
<reference evidence="1 2" key="1">
    <citation type="submission" date="2019-01" db="EMBL/GenBank/DDBJ databases">
        <title>Genome Assembly of Collichthys lucidus.</title>
        <authorList>
            <person name="Cai M."/>
            <person name="Xiao S."/>
        </authorList>
    </citation>
    <scope>NUCLEOTIDE SEQUENCE [LARGE SCALE GENOMIC DNA]</scope>
    <source>
        <strain evidence="1">JT15FE1705JMU</strain>
        <tissue evidence="1">Muscle</tissue>
    </source>
</reference>
<evidence type="ECO:0000313" key="2">
    <source>
        <dbReference type="Proteomes" id="UP000298787"/>
    </source>
</evidence>
<dbReference type="InterPro" id="IPR019399">
    <property type="entry name" value="Parkin_co-regulated_protein"/>
</dbReference>
<protein>
    <submittedName>
        <fullName evidence="1">Parkin coregulated protein-like protein</fullName>
    </submittedName>
</protein>
<gene>
    <name evidence="1" type="ORF">D9C73_020843</name>
</gene>
<dbReference type="GO" id="GO:0051879">
    <property type="term" value="F:Hsp90 protein binding"/>
    <property type="evidence" value="ECO:0007669"/>
    <property type="project" value="TreeGrafter"/>
</dbReference>
<dbReference type="PANTHER" id="PTHR21207">
    <property type="entry name" value="PARKIN COREGULATED GENE PROTEIN PARK2 COREGULATED"/>
    <property type="match status" value="1"/>
</dbReference>
<proteinExistence type="predicted"/>